<dbReference type="GO" id="GO:0005929">
    <property type="term" value="C:cilium"/>
    <property type="evidence" value="ECO:0007669"/>
    <property type="project" value="TreeGrafter"/>
</dbReference>
<evidence type="ECO:0000256" key="1">
    <source>
        <dbReference type="SAM" id="Coils"/>
    </source>
</evidence>
<feature type="compositionally biased region" description="Basic and acidic residues" evidence="2">
    <location>
        <begin position="364"/>
        <end position="394"/>
    </location>
</feature>
<dbReference type="InterPro" id="IPR039183">
    <property type="entry name" value="CCD66"/>
</dbReference>
<feature type="region of interest" description="Disordered" evidence="2">
    <location>
        <begin position="654"/>
        <end position="903"/>
    </location>
</feature>
<feature type="region of interest" description="Disordered" evidence="2">
    <location>
        <begin position="933"/>
        <end position="952"/>
    </location>
</feature>
<feature type="compositionally biased region" description="Low complexity" evidence="2">
    <location>
        <begin position="822"/>
        <end position="837"/>
    </location>
</feature>
<feature type="compositionally biased region" description="Polar residues" evidence="2">
    <location>
        <begin position="415"/>
        <end position="434"/>
    </location>
</feature>
<sequence>MNLGDGLTFQLEDGKPKLILSTNGVQSKSSKKTVTRTRPQNVLKSKQGSEEPMADQPQRTREKLEDSRTRVVMETTAVAHKEQAGPKAPGKTASKANPGANGNSKACVPVRAPARAQSAKKTGANKQAPSRGPSKVTADALKESLVCLTQDQLQQILSTISQASGTSPQDQGTCSQPKPAPAEDSKEESLVSEAVTLPLKAPHSARSDRSGRTQDERVIANGIPAGLFSTLGEREREKEALEAKRAQWKKELDEQMAHRLQQKKTAASSLDYNPWARPAAGDPSKPSSEGAVERGEEERLGRTVSGLEERTRSTAQSYSSQQDLPAAIRSAFILGEASPVEQTSSAHKQEQQRRWLQDLEQQREENKLRRQQEKRELSQAEDHERWAMHFDSLQKRAPSQPAQGPERGERDTPARSATQQLSPSGALSVTSEETSPLGGDSLGRLSVDTTRGIAPRASYLRTMTSLLDPAQIEDRERKRLKQLEHQHAIEVQVEERRRQREREEALRRAEEQEEEQRLARERETLQEQYQLDALRVRQKQELHSRKTEELYLSVQRAQQEAAKDKQEQRIRKLARRGHDVSKLLHCMEEEPPTPSGLDSRGTSSLALGRVDVDVLAAASSANESGDLGTLSSRRDAAVQTDVGKPSLGIAVGTVAAAGRSETPDVPAEYRPPGSGRRHRREGPVLGKENVNVRVVEDGGQGAGGDPYEAFARRPKQAQRPGKRPEWNTHRPGKAFVPASDRYPSGLRRDRQDSRLRRQMELLTLVERNAPYRPGPKEPRPPRKPLPHRQEEHISKSPPHSGATHMENRGCSPPVPAIKHRLQQQPQLPVRPSSQGPAEAEERPPSSPFVPYVRTDEVYQLDPLAPLSRPPTQGSQQPAQPGADLGRPTPPPSERDPLLHPELLKNKERQQAILRGLSELRQGLLQKQRELETGLNPLLLGQEGSPSPHYQHM</sequence>
<dbReference type="GO" id="GO:0005874">
    <property type="term" value="C:microtubule"/>
    <property type="evidence" value="ECO:0007669"/>
    <property type="project" value="TreeGrafter"/>
</dbReference>
<comment type="caution">
    <text evidence="4">The sequence shown here is derived from an EMBL/GenBank/DDBJ whole genome shotgun (WGS) entry which is preliminary data.</text>
</comment>
<feature type="compositionally biased region" description="Polar residues" evidence="2">
    <location>
        <begin position="161"/>
        <end position="176"/>
    </location>
</feature>
<feature type="compositionally biased region" description="Basic and acidic residues" evidence="2">
    <location>
        <begin position="746"/>
        <end position="759"/>
    </location>
</feature>
<gene>
    <name evidence="4" type="ORF">ANANG_G00248760</name>
</gene>
<name>A0A9D3RQC6_ANGAN</name>
<protein>
    <recommendedName>
        <fullName evidence="3">CCDC66 domain-containing protein</fullName>
    </recommendedName>
</protein>
<feature type="compositionally biased region" description="Basic and acidic residues" evidence="2">
    <location>
        <begin position="892"/>
        <end position="903"/>
    </location>
</feature>
<evidence type="ECO:0000259" key="3">
    <source>
        <dbReference type="Pfam" id="PF15236"/>
    </source>
</evidence>
<keyword evidence="5" id="KW-1185">Reference proteome</keyword>
<feature type="compositionally biased region" description="Basic and acidic residues" evidence="2">
    <location>
        <begin position="58"/>
        <end position="71"/>
    </location>
</feature>
<feature type="compositionally biased region" description="Basic and acidic residues" evidence="2">
    <location>
        <begin position="205"/>
        <end position="218"/>
    </location>
</feature>
<dbReference type="GO" id="GO:0008017">
    <property type="term" value="F:microtubule binding"/>
    <property type="evidence" value="ECO:0007669"/>
    <property type="project" value="TreeGrafter"/>
</dbReference>
<dbReference type="GO" id="GO:0060271">
    <property type="term" value="P:cilium assembly"/>
    <property type="evidence" value="ECO:0007669"/>
    <property type="project" value="TreeGrafter"/>
</dbReference>
<dbReference type="PANTHER" id="PTHR22736">
    <property type="entry name" value="COILED-COIL DOMAIN-CONTAINING PROTEIN 66"/>
    <property type="match status" value="1"/>
</dbReference>
<proteinExistence type="predicted"/>
<dbReference type="EMBL" id="JAFIRN010000014">
    <property type="protein sequence ID" value="KAG5835887.1"/>
    <property type="molecule type" value="Genomic_DNA"/>
</dbReference>
<feature type="region of interest" description="Disordered" evidence="2">
    <location>
        <begin position="255"/>
        <end position="324"/>
    </location>
</feature>
<feature type="compositionally biased region" description="Polar residues" evidence="2">
    <location>
        <begin position="313"/>
        <end position="323"/>
    </location>
</feature>
<feature type="compositionally biased region" description="Polar residues" evidence="2">
    <location>
        <begin position="869"/>
        <end position="878"/>
    </location>
</feature>
<feature type="domain" description="CCDC66" evidence="3">
    <location>
        <begin position="440"/>
        <end position="582"/>
    </location>
</feature>
<feature type="compositionally biased region" description="Basic and acidic residues" evidence="2">
    <location>
        <begin position="291"/>
        <end position="312"/>
    </location>
</feature>
<evidence type="ECO:0000256" key="2">
    <source>
        <dbReference type="SAM" id="MobiDB-lite"/>
    </source>
</evidence>
<keyword evidence="1" id="KW-0175">Coiled coil</keyword>
<feature type="region of interest" description="Disordered" evidence="2">
    <location>
        <begin position="1"/>
        <end position="137"/>
    </location>
</feature>
<organism evidence="4 5">
    <name type="scientific">Anguilla anguilla</name>
    <name type="common">European freshwater eel</name>
    <name type="synonym">Muraena anguilla</name>
    <dbReference type="NCBI Taxonomy" id="7936"/>
    <lineage>
        <taxon>Eukaryota</taxon>
        <taxon>Metazoa</taxon>
        <taxon>Chordata</taxon>
        <taxon>Craniata</taxon>
        <taxon>Vertebrata</taxon>
        <taxon>Euteleostomi</taxon>
        <taxon>Actinopterygii</taxon>
        <taxon>Neopterygii</taxon>
        <taxon>Teleostei</taxon>
        <taxon>Anguilliformes</taxon>
        <taxon>Anguillidae</taxon>
        <taxon>Anguilla</taxon>
    </lineage>
</organism>
<dbReference type="PANTHER" id="PTHR22736:SF2">
    <property type="entry name" value="COILED-COIL DOMAIN-CONTAINING PROTEIN 66"/>
    <property type="match status" value="1"/>
</dbReference>
<feature type="compositionally biased region" description="Polar residues" evidence="2">
    <location>
        <begin position="36"/>
        <end position="46"/>
    </location>
</feature>
<feature type="region of interest" description="Disordered" evidence="2">
    <location>
        <begin position="364"/>
        <end position="448"/>
    </location>
</feature>
<evidence type="ECO:0000313" key="5">
    <source>
        <dbReference type="Proteomes" id="UP001044222"/>
    </source>
</evidence>
<feature type="coiled-coil region" evidence="1">
    <location>
        <begin position="493"/>
        <end position="528"/>
    </location>
</feature>
<dbReference type="Pfam" id="PF15236">
    <property type="entry name" value="CCDC66"/>
    <property type="match status" value="1"/>
</dbReference>
<dbReference type="Proteomes" id="UP001044222">
    <property type="component" value="Chromosome 14"/>
</dbReference>
<accession>A0A9D3RQC6</accession>
<reference evidence="4" key="1">
    <citation type="submission" date="2021-01" db="EMBL/GenBank/DDBJ databases">
        <title>A chromosome-scale assembly of European eel, Anguilla anguilla.</title>
        <authorList>
            <person name="Henkel C."/>
            <person name="Jong-Raadsen S.A."/>
            <person name="Dufour S."/>
            <person name="Weltzien F.-A."/>
            <person name="Palstra A.P."/>
            <person name="Pelster B."/>
            <person name="Spaink H.P."/>
            <person name="Van Den Thillart G.E."/>
            <person name="Jansen H."/>
            <person name="Zahm M."/>
            <person name="Klopp C."/>
            <person name="Cedric C."/>
            <person name="Louis A."/>
            <person name="Berthelot C."/>
            <person name="Parey E."/>
            <person name="Roest Crollius H."/>
            <person name="Montfort J."/>
            <person name="Robinson-Rechavi M."/>
            <person name="Bucao C."/>
            <person name="Bouchez O."/>
            <person name="Gislard M."/>
            <person name="Lluch J."/>
            <person name="Milhes M."/>
            <person name="Lampietro C."/>
            <person name="Lopez Roques C."/>
            <person name="Donnadieu C."/>
            <person name="Braasch I."/>
            <person name="Desvignes T."/>
            <person name="Postlethwait J."/>
            <person name="Bobe J."/>
            <person name="Guiguen Y."/>
            <person name="Dirks R."/>
        </authorList>
    </citation>
    <scope>NUCLEOTIDE SEQUENCE</scope>
    <source>
        <strain evidence="4">Tag_6206</strain>
        <tissue evidence="4">Liver</tissue>
    </source>
</reference>
<feature type="region of interest" description="Disordered" evidence="2">
    <location>
        <begin position="161"/>
        <end position="221"/>
    </location>
</feature>
<evidence type="ECO:0000313" key="4">
    <source>
        <dbReference type="EMBL" id="KAG5835887.1"/>
    </source>
</evidence>
<dbReference type="InterPro" id="IPR040467">
    <property type="entry name" value="CCDC66_dom"/>
</dbReference>
<dbReference type="AlphaFoldDB" id="A0A9D3RQC6"/>